<accession>A0A7W9J933</accession>
<dbReference type="RefSeq" id="WP_184798236.1">
    <property type="nucleotide sequence ID" value="NZ_JACHMY010000001.1"/>
</dbReference>
<proteinExistence type="predicted"/>
<evidence type="ECO:0000313" key="3">
    <source>
        <dbReference type="Proteomes" id="UP000549971"/>
    </source>
</evidence>
<keyword evidence="1" id="KW-0472">Membrane</keyword>
<evidence type="ECO:0000313" key="2">
    <source>
        <dbReference type="EMBL" id="MBB5837874.1"/>
    </source>
</evidence>
<comment type="caution">
    <text evidence="2">The sequence shown here is derived from an EMBL/GenBank/DDBJ whole genome shotgun (WGS) entry which is preliminary data.</text>
</comment>
<gene>
    <name evidence="2" type="ORF">HDA39_004608</name>
</gene>
<dbReference type="Proteomes" id="UP000549971">
    <property type="component" value="Unassembled WGS sequence"/>
</dbReference>
<sequence length="256" mass="27566">MTATTTSPAATLPNGVTSGQRLLRVLHAMRVGMTPMLGGYWIIMVLAFLVVGLFVQVVSDGDSHSIWDYGTQSPKYFSLAVGITVGPAFFTLMVSLGITRRMFSVAASIFLAGAAAGTAVLWVVIYQIEHVIYAWQGWTQALANPHLFTKTSQVGLIFLEFFLLVLSHEVAGWLTGISFLRFGVWKGLLLLPVTLVPAAAAEFLLVAQWLAEAIADTGYHRPSLAVAVPGVLAVSALGLYFGYLMIRSFGVRPTKG</sequence>
<feature type="transmembrane region" description="Helical" evidence="1">
    <location>
        <begin position="188"/>
        <end position="211"/>
    </location>
</feature>
<feature type="transmembrane region" description="Helical" evidence="1">
    <location>
        <begin position="154"/>
        <end position="176"/>
    </location>
</feature>
<reference evidence="2 3" key="1">
    <citation type="submission" date="2020-08" db="EMBL/GenBank/DDBJ databases">
        <title>Sequencing the genomes of 1000 actinobacteria strains.</title>
        <authorList>
            <person name="Klenk H.-P."/>
        </authorList>
    </citation>
    <scope>NUCLEOTIDE SEQUENCE [LARGE SCALE GENOMIC DNA]</scope>
    <source>
        <strain evidence="2 3">DSM 28967</strain>
    </source>
</reference>
<dbReference type="EMBL" id="JACHMY010000001">
    <property type="protein sequence ID" value="MBB5837874.1"/>
    <property type="molecule type" value="Genomic_DNA"/>
</dbReference>
<feature type="transmembrane region" description="Helical" evidence="1">
    <location>
        <begin position="37"/>
        <end position="56"/>
    </location>
</feature>
<feature type="transmembrane region" description="Helical" evidence="1">
    <location>
        <begin position="223"/>
        <end position="246"/>
    </location>
</feature>
<keyword evidence="1" id="KW-1133">Transmembrane helix</keyword>
<feature type="transmembrane region" description="Helical" evidence="1">
    <location>
        <begin position="105"/>
        <end position="128"/>
    </location>
</feature>
<evidence type="ECO:0000256" key="1">
    <source>
        <dbReference type="SAM" id="Phobius"/>
    </source>
</evidence>
<protein>
    <submittedName>
        <fullName evidence="2">Uncharacterized protein</fullName>
    </submittedName>
</protein>
<organism evidence="2 3">
    <name type="scientific">Kribbella italica</name>
    <dbReference type="NCBI Taxonomy" id="1540520"/>
    <lineage>
        <taxon>Bacteria</taxon>
        <taxon>Bacillati</taxon>
        <taxon>Actinomycetota</taxon>
        <taxon>Actinomycetes</taxon>
        <taxon>Propionibacteriales</taxon>
        <taxon>Kribbellaceae</taxon>
        <taxon>Kribbella</taxon>
    </lineage>
</organism>
<feature type="transmembrane region" description="Helical" evidence="1">
    <location>
        <begin position="76"/>
        <end position="98"/>
    </location>
</feature>
<keyword evidence="3" id="KW-1185">Reference proteome</keyword>
<name>A0A7W9J933_9ACTN</name>
<dbReference type="AlphaFoldDB" id="A0A7W9J933"/>
<keyword evidence="1" id="KW-0812">Transmembrane</keyword>